<dbReference type="PANTHER" id="PTHR32071:SF117">
    <property type="entry name" value="PTS-DEPENDENT DIHYDROXYACETONE KINASE OPERON REGULATORY PROTEIN-RELATED"/>
    <property type="match status" value="1"/>
</dbReference>
<dbReference type="Proteomes" id="UP000494216">
    <property type="component" value="Unassembled WGS sequence"/>
</dbReference>
<dbReference type="InterPro" id="IPR003593">
    <property type="entry name" value="AAA+_ATPase"/>
</dbReference>
<dbReference type="InterPro" id="IPR011006">
    <property type="entry name" value="CheY-like_superfamily"/>
</dbReference>
<evidence type="ECO:0000256" key="5">
    <source>
        <dbReference type="ARBA" id="ARBA00023163"/>
    </source>
</evidence>
<dbReference type="Pfam" id="PF25601">
    <property type="entry name" value="AAA_lid_14"/>
    <property type="match status" value="1"/>
</dbReference>
<feature type="domain" description="Sigma-54 factor interaction" evidence="7">
    <location>
        <begin position="147"/>
        <end position="375"/>
    </location>
</feature>
<keyword evidence="4" id="KW-0238">DNA-binding</keyword>
<dbReference type="PROSITE" id="PS00675">
    <property type="entry name" value="SIGMA54_INTERACT_1"/>
    <property type="match status" value="1"/>
</dbReference>
<evidence type="ECO:0000259" key="7">
    <source>
        <dbReference type="PROSITE" id="PS50045"/>
    </source>
</evidence>
<dbReference type="Gene3D" id="3.40.50.2300">
    <property type="match status" value="1"/>
</dbReference>
<sequence>MSIKNMALPRILLIDDNETRRQQVKTVLQFMEYEVETAKVSNYASSINEGGQIWGIFVGDGLDKQAAVIRDIVEGANNIPLILLVEKGSGLQVSTAVSNSVLQVLEWPFTYPSLKLISDKLSVFNLQSQVIVDRRGHERRSSSIDRLKGNSPAIVTIRKLIGQVAESDATVLILGESGTGKEVIARALHEASCRGSRLFVPINCGAIPGELLESELFGHEKGAFTGALSSRQGRFELAEGGTLFLDEIGDMPMSMQVKLLRVLQERTFERVGSNKTLHCDVRIIAATHRHLEREIKENRFREDLFYRLNVFPIEVPPLRDRAEDIPVLVKDIITRLEASSHASVRLSNPSLAALMQHRWPGNVRELANLIERLAIIYPKGLVDVADLPEKFQHYEIPAEIIIDKDETGSDQTDQSGQMEKIGSNPDNFPAALTQLPEQGMDLKEYLNVMEGDLIRQALNECNGVVAHAARLLNMRRTTLVEKLRKYDLQR</sequence>
<proteinExistence type="predicted"/>
<dbReference type="InterPro" id="IPR027417">
    <property type="entry name" value="P-loop_NTPase"/>
</dbReference>
<keyword evidence="3" id="KW-0805">Transcription regulation</keyword>
<dbReference type="FunFam" id="3.40.50.300:FF:000006">
    <property type="entry name" value="DNA-binding transcriptional regulator NtrC"/>
    <property type="match status" value="1"/>
</dbReference>
<dbReference type="InterPro" id="IPR009057">
    <property type="entry name" value="Homeodomain-like_sf"/>
</dbReference>
<dbReference type="GO" id="GO:0043565">
    <property type="term" value="F:sequence-specific DNA binding"/>
    <property type="evidence" value="ECO:0007669"/>
    <property type="project" value="InterPro"/>
</dbReference>
<dbReference type="PRINTS" id="PR01590">
    <property type="entry name" value="HTHFIS"/>
</dbReference>
<evidence type="ECO:0000313" key="9">
    <source>
        <dbReference type="Proteomes" id="UP000494216"/>
    </source>
</evidence>
<organism evidence="8 9">
    <name type="scientific">Candidatus Methylobacter favarea</name>
    <dbReference type="NCBI Taxonomy" id="2707345"/>
    <lineage>
        <taxon>Bacteria</taxon>
        <taxon>Pseudomonadati</taxon>
        <taxon>Pseudomonadota</taxon>
        <taxon>Gammaproteobacteria</taxon>
        <taxon>Methylococcales</taxon>
        <taxon>Methylococcaceae</taxon>
        <taxon>Methylobacter</taxon>
    </lineage>
</organism>
<dbReference type="InterPro" id="IPR058031">
    <property type="entry name" value="AAA_lid_NorR"/>
</dbReference>
<evidence type="ECO:0000313" key="8">
    <source>
        <dbReference type="EMBL" id="CAA9891813.1"/>
    </source>
</evidence>
<dbReference type="PROSITE" id="PS00688">
    <property type="entry name" value="SIGMA54_INTERACT_3"/>
    <property type="match status" value="1"/>
</dbReference>
<dbReference type="InterPro" id="IPR002078">
    <property type="entry name" value="Sigma_54_int"/>
</dbReference>
<comment type="caution">
    <text evidence="8">The sequence shown here is derived from an EMBL/GenBank/DDBJ whole genome shotgun (WGS) entry which is preliminary data.</text>
</comment>
<reference evidence="8 9" key="1">
    <citation type="submission" date="2020-02" db="EMBL/GenBank/DDBJ databases">
        <authorList>
            <person name="Hogendoorn C."/>
        </authorList>
    </citation>
    <scope>NUCLEOTIDE SEQUENCE [LARGE SCALE GENOMIC DNA]</scope>
    <source>
        <strain evidence="8">METHB21</strain>
    </source>
</reference>
<dbReference type="EMBL" id="CADCXN010000080">
    <property type="protein sequence ID" value="CAA9891813.1"/>
    <property type="molecule type" value="Genomic_DNA"/>
</dbReference>
<evidence type="ECO:0000256" key="2">
    <source>
        <dbReference type="ARBA" id="ARBA00022840"/>
    </source>
</evidence>
<evidence type="ECO:0000256" key="1">
    <source>
        <dbReference type="ARBA" id="ARBA00022741"/>
    </source>
</evidence>
<dbReference type="PANTHER" id="PTHR32071">
    <property type="entry name" value="TRANSCRIPTIONAL REGULATORY PROTEIN"/>
    <property type="match status" value="1"/>
</dbReference>
<dbReference type="PROSITE" id="PS50045">
    <property type="entry name" value="SIGMA54_INTERACT_4"/>
    <property type="match status" value="1"/>
</dbReference>
<keyword evidence="2" id="KW-0067">ATP-binding</keyword>
<protein>
    <submittedName>
        <fullName evidence="8">Sigma-54 specific flagellar transcriptional regulator A</fullName>
    </submittedName>
</protein>
<dbReference type="SUPFAM" id="SSF52540">
    <property type="entry name" value="P-loop containing nucleoside triphosphate hydrolases"/>
    <property type="match status" value="1"/>
</dbReference>
<dbReference type="GO" id="GO:0006355">
    <property type="term" value="P:regulation of DNA-templated transcription"/>
    <property type="evidence" value="ECO:0007669"/>
    <property type="project" value="InterPro"/>
</dbReference>
<keyword evidence="8" id="KW-0969">Cilium</keyword>
<evidence type="ECO:0000256" key="3">
    <source>
        <dbReference type="ARBA" id="ARBA00023015"/>
    </source>
</evidence>
<dbReference type="Gene3D" id="1.10.10.60">
    <property type="entry name" value="Homeodomain-like"/>
    <property type="match status" value="1"/>
</dbReference>
<dbReference type="InterPro" id="IPR025944">
    <property type="entry name" value="Sigma_54_int_dom_CS"/>
</dbReference>
<dbReference type="InterPro" id="IPR010518">
    <property type="entry name" value="FleQ"/>
</dbReference>
<keyword evidence="5" id="KW-0804">Transcription</keyword>
<feature type="region of interest" description="Disordered" evidence="6">
    <location>
        <begin position="407"/>
        <end position="426"/>
    </location>
</feature>
<keyword evidence="8" id="KW-0282">Flagellum</keyword>
<accession>A0A8S0WBN0</accession>
<keyword evidence="8" id="KW-0966">Cell projection</keyword>
<dbReference type="InterPro" id="IPR025943">
    <property type="entry name" value="Sigma_54_int_dom_ATP-bd_2"/>
</dbReference>
<dbReference type="AlphaFoldDB" id="A0A8S0WBN0"/>
<keyword evidence="1" id="KW-0547">Nucleotide-binding</keyword>
<dbReference type="SUPFAM" id="SSF46689">
    <property type="entry name" value="Homeodomain-like"/>
    <property type="match status" value="1"/>
</dbReference>
<dbReference type="Gene3D" id="3.40.50.300">
    <property type="entry name" value="P-loop containing nucleotide triphosphate hydrolases"/>
    <property type="match status" value="1"/>
</dbReference>
<evidence type="ECO:0000256" key="6">
    <source>
        <dbReference type="SAM" id="MobiDB-lite"/>
    </source>
</evidence>
<dbReference type="Pfam" id="PF00158">
    <property type="entry name" value="Sigma54_activat"/>
    <property type="match status" value="1"/>
</dbReference>
<name>A0A8S0WBN0_9GAMM</name>
<dbReference type="PROSITE" id="PS00676">
    <property type="entry name" value="SIGMA54_INTERACT_2"/>
    <property type="match status" value="1"/>
</dbReference>
<dbReference type="Pfam" id="PF02954">
    <property type="entry name" value="HTH_8"/>
    <property type="match status" value="1"/>
</dbReference>
<dbReference type="SUPFAM" id="SSF52172">
    <property type="entry name" value="CheY-like"/>
    <property type="match status" value="1"/>
</dbReference>
<gene>
    <name evidence="8" type="ORF">METHB2_50084</name>
</gene>
<dbReference type="GO" id="GO:0005524">
    <property type="term" value="F:ATP binding"/>
    <property type="evidence" value="ECO:0007669"/>
    <property type="project" value="UniProtKB-KW"/>
</dbReference>
<keyword evidence="9" id="KW-1185">Reference proteome</keyword>
<dbReference type="CDD" id="cd00009">
    <property type="entry name" value="AAA"/>
    <property type="match status" value="1"/>
</dbReference>
<dbReference type="Gene3D" id="1.10.8.60">
    <property type="match status" value="1"/>
</dbReference>
<evidence type="ECO:0000256" key="4">
    <source>
        <dbReference type="ARBA" id="ARBA00023125"/>
    </source>
</evidence>
<dbReference type="InterPro" id="IPR025662">
    <property type="entry name" value="Sigma_54_int_dom_ATP-bd_1"/>
</dbReference>
<dbReference type="SMART" id="SM00382">
    <property type="entry name" value="AAA"/>
    <property type="match status" value="1"/>
</dbReference>
<dbReference type="InterPro" id="IPR002197">
    <property type="entry name" value="HTH_Fis"/>
</dbReference>
<dbReference type="Pfam" id="PF06490">
    <property type="entry name" value="FleQ"/>
    <property type="match status" value="1"/>
</dbReference>